<dbReference type="RefSeq" id="WP_106128987.1">
    <property type="nucleotide sequence ID" value="NZ_PVZG01000012.1"/>
</dbReference>
<dbReference type="EMBL" id="PVZG01000012">
    <property type="protein sequence ID" value="PRY25804.1"/>
    <property type="molecule type" value="Genomic_DNA"/>
</dbReference>
<feature type="domain" description="SchA/CurD-like" evidence="1">
    <location>
        <begin position="1"/>
        <end position="112"/>
    </location>
</feature>
<dbReference type="AlphaFoldDB" id="A0A2T0RX97"/>
<accession>A0A2T0RX97</accession>
<comment type="caution">
    <text evidence="2">The sequence shown here is derived from an EMBL/GenBank/DDBJ whole genome shotgun (WGS) entry which is preliminary data.</text>
</comment>
<evidence type="ECO:0000313" key="2">
    <source>
        <dbReference type="EMBL" id="PRY25804.1"/>
    </source>
</evidence>
<evidence type="ECO:0000259" key="1">
    <source>
        <dbReference type="Pfam" id="PF04486"/>
    </source>
</evidence>
<gene>
    <name evidence="2" type="ORF">CLV70_112170</name>
</gene>
<dbReference type="OrthoDB" id="3853500at2"/>
<dbReference type="InterPro" id="IPR007575">
    <property type="entry name" value="SchA_CurD-like"/>
</dbReference>
<sequence>MPRYAVTFRVRPGTEEAVEKLLSSYDPPQPQIDENTRLVSTSVFMRGGTVVRMIEFEGAFPKIMAHLSQDPSIQYVERELDKYLVEEDKRDMSTPEGARAFFAKAMMKTVTSRIPEGYVPTAASAGKHE</sequence>
<name>A0A2T0RX97_9ACTN</name>
<dbReference type="Proteomes" id="UP000239209">
    <property type="component" value="Unassembled WGS sequence"/>
</dbReference>
<evidence type="ECO:0000313" key="3">
    <source>
        <dbReference type="Proteomes" id="UP000239209"/>
    </source>
</evidence>
<protein>
    <submittedName>
        <fullName evidence="2">SchA/CurD like domain-containing protein</fullName>
    </submittedName>
</protein>
<reference evidence="2 3" key="1">
    <citation type="submission" date="2018-03" db="EMBL/GenBank/DDBJ databases">
        <title>Genomic Encyclopedia of Archaeal and Bacterial Type Strains, Phase II (KMG-II): from individual species to whole genera.</title>
        <authorList>
            <person name="Goeker M."/>
        </authorList>
    </citation>
    <scope>NUCLEOTIDE SEQUENCE [LARGE SCALE GENOMIC DNA]</scope>
    <source>
        <strain evidence="2 3">DSM 45348</strain>
    </source>
</reference>
<organism evidence="2 3">
    <name type="scientific">Pseudosporangium ferrugineum</name>
    <dbReference type="NCBI Taxonomy" id="439699"/>
    <lineage>
        <taxon>Bacteria</taxon>
        <taxon>Bacillati</taxon>
        <taxon>Actinomycetota</taxon>
        <taxon>Actinomycetes</taxon>
        <taxon>Micromonosporales</taxon>
        <taxon>Micromonosporaceae</taxon>
        <taxon>Pseudosporangium</taxon>
    </lineage>
</organism>
<proteinExistence type="predicted"/>
<keyword evidence="3" id="KW-1185">Reference proteome</keyword>
<dbReference type="Pfam" id="PF04486">
    <property type="entry name" value="SchA_CurD"/>
    <property type="match status" value="1"/>
</dbReference>